<gene>
    <name evidence="1" type="ORF">E4K62_14865</name>
</gene>
<accession>A0ABX5SUK4</accession>
<protein>
    <recommendedName>
        <fullName evidence="3">DUF222 domain-containing protein</fullName>
    </recommendedName>
</protein>
<evidence type="ECO:0000313" key="2">
    <source>
        <dbReference type="Proteomes" id="UP000295748"/>
    </source>
</evidence>
<reference evidence="1 2" key="1">
    <citation type="submission" date="2019-03" db="EMBL/GenBank/DDBJ databases">
        <authorList>
            <person name="Dong K."/>
        </authorList>
    </citation>
    <scope>NUCLEOTIDE SEQUENCE [LARGE SCALE GENOMIC DNA]</scope>
    <source>
        <strain evidence="2">dk512</strain>
    </source>
</reference>
<proteinExistence type="predicted"/>
<keyword evidence="2" id="KW-1185">Reference proteome</keyword>
<dbReference type="RefSeq" id="WP_135068769.1">
    <property type="nucleotide sequence ID" value="NZ_CP038266.1"/>
</dbReference>
<evidence type="ECO:0008006" key="3">
    <source>
        <dbReference type="Google" id="ProtNLM"/>
    </source>
</evidence>
<organism evidence="1 2">
    <name type="scientific">Microbacterium wangchenii</name>
    <dbReference type="NCBI Taxonomy" id="2541726"/>
    <lineage>
        <taxon>Bacteria</taxon>
        <taxon>Bacillati</taxon>
        <taxon>Actinomycetota</taxon>
        <taxon>Actinomycetes</taxon>
        <taxon>Micrococcales</taxon>
        <taxon>Microbacteriaceae</taxon>
        <taxon>Microbacterium</taxon>
    </lineage>
</organism>
<name>A0ABX5SUK4_9MICO</name>
<dbReference type="EMBL" id="CP038266">
    <property type="protein sequence ID" value="QBR89851.1"/>
    <property type="molecule type" value="Genomic_DNA"/>
</dbReference>
<sequence length="215" mass="23063">MDELVGTLRDLIDRADAAVGELIARDAFGIARDDDILEALSLAGRLERRVEAVLVELAGEAAARSGSPDRDARLTSHAGCHDVSELLQRTTRVAPQTAAKWQRAARAVRGQVSPSSGEVLPPFLPALRAVMTAGEAGVDGVLAVSTALATLDRRVPREDLLVADEILPPRHGEPDRMPPRRRARSCSACRRWCGRRRSTRTAQSRATGPLPTAAA</sequence>
<dbReference type="Proteomes" id="UP000295748">
    <property type="component" value="Chromosome"/>
</dbReference>
<evidence type="ECO:0000313" key="1">
    <source>
        <dbReference type="EMBL" id="QBR89851.1"/>
    </source>
</evidence>